<comment type="caution">
    <text evidence="2">The sequence shown here is derived from an EMBL/GenBank/DDBJ whole genome shotgun (WGS) entry which is preliminary data.</text>
</comment>
<organism evidence="2 3">
    <name type="scientific">Pseudacidovorax intermedius</name>
    <dbReference type="NCBI Taxonomy" id="433924"/>
    <lineage>
        <taxon>Bacteria</taxon>
        <taxon>Pseudomonadati</taxon>
        <taxon>Pseudomonadota</taxon>
        <taxon>Betaproteobacteria</taxon>
        <taxon>Burkholderiales</taxon>
        <taxon>Comamonadaceae</taxon>
        <taxon>Pseudacidovorax</taxon>
    </lineage>
</organism>
<evidence type="ECO:0000313" key="2">
    <source>
        <dbReference type="EMBL" id="KTT17996.1"/>
    </source>
</evidence>
<name>A0A147GQQ3_9BURK</name>
<evidence type="ECO:0000259" key="1">
    <source>
        <dbReference type="PROSITE" id="PS51379"/>
    </source>
</evidence>
<dbReference type="Gene3D" id="1.20.1270.360">
    <property type="match status" value="1"/>
</dbReference>
<keyword evidence="3" id="KW-1185">Reference proteome</keyword>
<dbReference type="PATRIC" id="fig|433924.3.peg.243"/>
<dbReference type="InterPro" id="IPR044543">
    <property type="entry name" value="YHJQ-like"/>
</dbReference>
<dbReference type="InterPro" id="IPR017896">
    <property type="entry name" value="4Fe4S_Fe-S-bd"/>
</dbReference>
<dbReference type="PANTHER" id="PTHR37310:SF1">
    <property type="entry name" value="CYTOPLASMIC PROTEIN"/>
    <property type="match status" value="1"/>
</dbReference>
<gene>
    <name evidence="2" type="ORF">NS331_16770</name>
</gene>
<dbReference type="RefSeq" id="WP_058643096.1">
    <property type="nucleotide sequence ID" value="NZ_LDSL01000108.1"/>
</dbReference>
<dbReference type="PROSITE" id="PS51379">
    <property type="entry name" value="4FE4S_FER_2"/>
    <property type="match status" value="1"/>
</dbReference>
<dbReference type="AlphaFoldDB" id="A0A147GQQ3"/>
<dbReference type="PANTHER" id="PTHR37310">
    <property type="entry name" value="CYTOPLASMIC PROTEIN-RELATED"/>
    <property type="match status" value="1"/>
</dbReference>
<accession>A0A147GQQ3</accession>
<dbReference type="Proteomes" id="UP000072741">
    <property type="component" value="Unassembled WGS sequence"/>
</dbReference>
<sequence>MPRLDHTDCIDACNACAVACNHCAASCLREPDPGAMAGCIRLDMDCAAVCQLAAAAMARGSEHAAAICTLCARICEACAAECAQHDMDHCQACAQACRDCAQACRAMAGG</sequence>
<protein>
    <submittedName>
        <fullName evidence="2">Ferredoxin</fullName>
    </submittedName>
</protein>
<dbReference type="CDD" id="cd08026">
    <property type="entry name" value="DUF326"/>
    <property type="match status" value="1"/>
</dbReference>
<proteinExistence type="predicted"/>
<feature type="domain" description="4Fe-4S ferredoxin-type" evidence="1">
    <location>
        <begin position="1"/>
        <end position="31"/>
    </location>
</feature>
<reference evidence="2" key="1">
    <citation type="journal article" date="2016" name="Front. Microbiol.">
        <title>Genomic Resource of Rice Seed Associated Bacteria.</title>
        <authorList>
            <person name="Midha S."/>
            <person name="Bansal K."/>
            <person name="Sharma S."/>
            <person name="Kumar N."/>
            <person name="Patil P.P."/>
            <person name="Chaudhry V."/>
            <person name="Patil P.B."/>
        </authorList>
    </citation>
    <scope>NUCLEOTIDE SEQUENCE [LARGE SCALE GENOMIC DNA]</scope>
    <source>
        <strain evidence="2">NS331</strain>
    </source>
</reference>
<dbReference type="InterPro" id="IPR005560">
    <property type="entry name" value="Csp_YhjQ"/>
</dbReference>
<dbReference type="EMBL" id="LDSL01000108">
    <property type="protein sequence ID" value="KTT17996.1"/>
    <property type="molecule type" value="Genomic_DNA"/>
</dbReference>
<dbReference type="Pfam" id="PF03860">
    <property type="entry name" value="Csp"/>
    <property type="match status" value="1"/>
</dbReference>
<evidence type="ECO:0000313" key="3">
    <source>
        <dbReference type="Proteomes" id="UP000072741"/>
    </source>
</evidence>